<dbReference type="Gene3D" id="3.80.10.10">
    <property type="entry name" value="Ribonuclease Inhibitor"/>
    <property type="match status" value="2"/>
</dbReference>
<dbReference type="PANTHER" id="PTHR38926">
    <property type="entry name" value="F-BOX DOMAIN CONTAINING PROTEIN, EXPRESSED"/>
    <property type="match status" value="1"/>
</dbReference>
<dbReference type="SUPFAM" id="SSF52047">
    <property type="entry name" value="RNI-like"/>
    <property type="match status" value="1"/>
</dbReference>
<dbReference type="InterPro" id="IPR032675">
    <property type="entry name" value="LRR_dom_sf"/>
</dbReference>
<sequence length="309" mass="35628">MAEGSEVRAWGDLTPDALGLIFRSLPLEDILTVIPTVCKSWGRAVSGPYCWQEIDIGEWSEMCKPEQLDQMLHMLIARSCGSFRSLRAYGLSESMFSFMADHAGSLQRLELPRSEISDSIVELVAPRLSNLTYLDLSYCRKIGARAIEAFGKNCRSLTYLVRRIHPTEWAIDNVCQDDEAYAIAKTMPQLRHLQLPYFLLTTQGALEIISKCRDLEHLDLRGCWNVTLDEKYLKEWHSNLHVIGPDIIDCYEHYFWDGCTVYSDSSYSWEFMEHEDDVQEGVNDDELWEDEQGLGSLEFRFYEDWPPSP</sequence>
<protein>
    <submittedName>
        <fullName evidence="2">F-box protein FBW2</fullName>
    </submittedName>
</protein>
<evidence type="ECO:0000313" key="2">
    <source>
        <dbReference type="EMBL" id="WOK92181.1"/>
    </source>
</evidence>
<dbReference type="AlphaFoldDB" id="A0AAQ3JLI7"/>
<feature type="domain" description="F-box" evidence="1">
    <location>
        <begin position="10"/>
        <end position="52"/>
    </location>
</feature>
<dbReference type="FunFam" id="1.20.1280.50:FF:000022">
    <property type="entry name" value="F-box protein FBW2"/>
    <property type="match status" value="1"/>
</dbReference>
<evidence type="ECO:0000313" key="3">
    <source>
        <dbReference type="Proteomes" id="UP001327560"/>
    </source>
</evidence>
<dbReference type="InterPro" id="IPR001810">
    <property type="entry name" value="F-box_dom"/>
</dbReference>
<keyword evidence="3" id="KW-1185">Reference proteome</keyword>
<dbReference type="InterPro" id="IPR001611">
    <property type="entry name" value="Leu-rich_rpt"/>
</dbReference>
<name>A0AAQ3JLI7_9LILI</name>
<dbReference type="Pfam" id="PF13516">
    <property type="entry name" value="LRR_6"/>
    <property type="match status" value="1"/>
</dbReference>
<evidence type="ECO:0000259" key="1">
    <source>
        <dbReference type="Pfam" id="PF00646"/>
    </source>
</evidence>
<gene>
    <name evidence="2" type="ORF">Cni_G00872</name>
</gene>
<accession>A0AAQ3JLI7</accession>
<proteinExistence type="predicted"/>
<dbReference type="Pfam" id="PF00646">
    <property type="entry name" value="F-box"/>
    <property type="match status" value="1"/>
</dbReference>
<dbReference type="Proteomes" id="UP001327560">
    <property type="component" value="Chromosome 1"/>
</dbReference>
<dbReference type="Gene3D" id="1.20.1280.50">
    <property type="match status" value="1"/>
</dbReference>
<organism evidence="2 3">
    <name type="scientific">Canna indica</name>
    <name type="common">Indian-shot</name>
    <dbReference type="NCBI Taxonomy" id="4628"/>
    <lineage>
        <taxon>Eukaryota</taxon>
        <taxon>Viridiplantae</taxon>
        <taxon>Streptophyta</taxon>
        <taxon>Embryophyta</taxon>
        <taxon>Tracheophyta</taxon>
        <taxon>Spermatophyta</taxon>
        <taxon>Magnoliopsida</taxon>
        <taxon>Liliopsida</taxon>
        <taxon>Zingiberales</taxon>
        <taxon>Cannaceae</taxon>
        <taxon>Canna</taxon>
    </lineage>
</organism>
<reference evidence="2 3" key="1">
    <citation type="submission" date="2023-10" db="EMBL/GenBank/DDBJ databases">
        <title>Chromosome-scale genome assembly provides insights into flower coloration mechanisms of Canna indica.</title>
        <authorList>
            <person name="Li C."/>
        </authorList>
    </citation>
    <scope>NUCLEOTIDE SEQUENCE [LARGE SCALE GENOMIC DNA]</scope>
    <source>
        <tissue evidence="2">Flower</tissue>
    </source>
</reference>
<dbReference type="EMBL" id="CP136890">
    <property type="protein sequence ID" value="WOK92181.1"/>
    <property type="molecule type" value="Genomic_DNA"/>
</dbReference>
<dbReference type="PANTHER" id="PTHR38926:SF70">
    <property type="entry name" value="F-BOX DOMAIN-CONTAINING PROTEIN"/>
    <property type="match status" value="1"/>
</dbReference>